<name>A0A383CXA9_9ZZZZ</name>
<evidence type="ECO:0000313" key="1">
    <source>
        <dbReference type="EMBL" id="SVE36545.1"/>
    </source>
</evidence>
<reference evidence="1" key="1">
    <citation type="submission" date="2018-05" db="EMBL/GenBank/DDBJ databases">
        <authorList>
            <person name="Lanie J.A."/>
            <person name="Ng W.-L."/>
            <person name="Kazmierczak K.M."/>
            <person name="Andrzejewski T.M."/>
            <person name="Davidsen T.M."/>
            <person name="Wayne K.J."/>
            <person name="Tettelin H."/>
            <person name="Glass J.I."/>
            <person name="Rusch D."/>
            <person name="Podicherti R."/>
            <person name="Tsui H.-C.T."/>
            <person name="Winkler M.E."/>
        </authorList>
    </citation>
    <scope>NUCLEOTIDE SEQUENCE</scope>
</reference>
<accession>A0A383CXA9</accession>
<proteinExistence type="predicted"/>
<dbReference type="EMBL" id="UINC01212286">
    <property type="protein sequence ID" value="SVE36545.1"/>
    <property type="molecule type" value="Genomic_DNA"/>
</dbReference>
<gene>
    <name evidence="1" type="ORF">METZ01_LOCUS489399</name>
</gene>
<dbReference type="AlphaFoldDB" id="A0A383CXA9"/>
<protein>
    <submittedName>
        <fullName evidence="1">Uncharacterized protein</fullName>
    </submittedName>
</protein>
<sequence length="203" mass="21264">IIPFVLISCAKKDDDSTTATTTTYASSASGATASGSITLGNYSISGTYATACFSASDSSAPTDATHIGFVAVVTGSDNYTLETNYYKDSTCTADSLSLGSYSNMDNVTDQGPTASDSTANEKVTYVLRNLTFMAKSTAADTFVTNLWSAYSLDFEVDVLKVLSSGNPYYNLIKVTGTGGDVYFGEADSSAYPSTVGSNKYVKQ</sequence>
<organism evidence="1">
    <name type="scientific">marine metagenome</name>
    <dbReference type="NCBI Taxonomy" id="408172"/>
    <lineage>
        <taxon>unclassified sequences</taxon>
        <taxon>metagenomes</taxon>
        <taxon>ecological metagenomes</taxon>
    </lineage>
</organism>
<feature type="non-terminal residue" evidence="1">
    <location>
        <position position="1"/>
    </location>
</feature>